<dbReference type="InterPro" id="IPR015141">
    <property type="entry name" value="PLipase_A2_prok/fun"/>
</dbReference>
<dbReference type="Proteomes" id="UP001521116">
    <property type="component" value="Unassembled WGS sequence"/>
</dbReference>
<dbReference type="SUPFAM" id="SSF48619">
    <property type="entry name" value="Phospholipase A2, PLA2"/>
    <property type="match status" value="1"/>
</dbReference>
<comment type="caution">
    <text evidence="2">The sequence shown here is derived from an EMBL/GenBank/DDBJ whole genome shotgun (WGS) entry which is preliminary data.</text>
</comment>
<accession>A0ABR3SHI1</accession>
<proteinExistence type="predicted"/>
<dbReference type="Pfam" id="PF09056">
    <property type="entry name" value="Phospholip_A2_3"/>
    <property type="match status" value="1"/>
</dbReference>
<dbReference type="PANTHER" id="PTHR11079">
    <property type="entry name" value="CYTOSINE DEAMINASE FAMILY MEMBER"/>
    <property type="match status" value="1"/>
</dbReference>
<keyword evidence="3" id="KW-1185">Reference proteome</keyword>
<feature type="domain" description="CMP/dCMP-type deaminase" evidence="1">
    <location>
        <begin position="22"/>
        <end position="127"/>
    </location>
</feature>
<gene>
    <name evidence="2" type="ORF">SLS56_009356</name>
</gene>
<dbReference type="PANTHER" id="PTHR11079:SF161">
    <property type="entry name" value="CMP_DCMP-TYPE DEAMINASE DOMAIN-CONTAINING PROTEIN"/>
    <property type="match status" value="1"/>
</dbReference>
<name>A0ABR3SHI1_9PEZI</name>
<protein>
    <recommendedName>
        <fullName evidence="1">CMP/dCMP-type deaminase domain-containing protein</fullName>
    </recommendedName>
</protein>
<evidence type="ECO:0000313" key="2">
    <source>
        <dbReference type="EMBL" id="KAL1621051.1"/>
    </source>
</evidence>
<dbReference type="InterPro" id="IPR002125">
    <property type="entry name" value="CMP_dCMP_dom"/>
</dbReference>
<dbReference type="InterPro" id="IPR016193">
    <property type="entry name" value="Cytidine_deaminase-like"/>
</dbReference>
<dbReference type="Pfam" id="PF00383">
    <property type="entry name" value="dCMP_cyt_deam_1"/>
    <property type="match status" value="1"/>
</dbReference>
<dbReference type="SUPFAM" id="SSF53927">
    <property type="entry name" value="Cytidine deaminase-like"/>
    <property type="match status" value="1"/>
</dbReference>
<dbReference type="PROSITE" id="PS51747">
    <property type="entry name" value="CYT_DCMP_DEAMINASES_2"/>
    <property type="match status" value="1"/>
</dbReference>
<organism evidence="2 3">
    <name type="scientific">Neofusicoccum ribis</name>
    <dbReference type="NCBI Taxonomy" id="45134"/>
    <lineage>
        <taxon>Eukaryota</taxon>
        <taxon>Fungi</taxon>
        <taxon>Dikarya</taxon>
        <taxon>Ascomycota</taxon>
        <taxon>Pezizomycotina</taxon>
        <taxon>Dothideomycetes</taxon>
        <taxon>Dothideomycetes incertae sedis</taxon>
        <taxon>Botryosphaeriales</taxon>
        <taxon>Botryosphaeriaceae</taxon>
        <taxon>Neofusicoccum</taxon>
    </lineage>
</organism>
<sequence length="388" mass="43049">MPSVFPPRPTLPGAQQQAAGVEACLQVQRLAMTQGKRPFAGALVGPDNETVLLTHCSLSHVDHAESSLARLAALHYSQEFLWKCTLYSTWEPCAMCTSTIYWANIGRIIYAATNDQLAELTGKGNPENFTMKWHCRDILEGSQKDIQIIGPLEGLDKTVMEESDVYWKPIRDRLMAPLRSGFALLGALILPYLVSGAAIPFNASDPWNTTALNITSAVNATAWNTTVPTPVFTPASTPIVSATPSATAEPTESCDKAYWVNHLVFEVTLDEFIEYRDANNLSCISAWAWSSDGCTKAPDTLWDADFHNSCLRHDFGYGGFSTLCTLDSDTRERVDKRFSHDLEAECEKLNWWGKMWCMAAKQTFYDAVRSAGRAFAPECDSDHVKRSR</sequence>
<dbReference type="CDD" id="cd01285">
    <property type="entry name" value="nucleoside_deaminase"/>
    <property type="match status" value="1"/>
</dbReference>
<dbReference type="Gene3D" id="3.40.140.10">
    <property type="entry name" value="Cytidine Deaminase, domain 2"/>
    <property type="match status" value="1"/>
</dbReference>
<dbReference type="EMBL" id="JAJVDC020000157">
    <property type="protein sequence ID" value="KAL1621051.1"/>
    <property type="molecule type" value="Genomic_DNA"/>
</dbReference>
<evidence type="ECO:0000313" key="3">
    <source>
        <dbReference type="Proteomes" id="UP001521116"/>
    </source>
</evidence>
<evidence type="ECO:0000259" key="1">
    <source>
        <dbReference type="PROSITE" id="PS51747"/>
    </source>
</evidence>
<reference evidence="2 3" key="1">
    <citation type="submission" date="2024-02" db="EMBL/GenBank/DDBJ databases">
        <title>De novo assembly and annotation of 12 fungi associated with fruit tree decline syndrome in Ontario, Canada.</title>
        <authorList>
            <person name="Sulman M."/>
            <person name="Ellouze W."/>
            <person name="Ilyukhin E."/>
        </authorList>
    </citation>
    <scope>NUCLEOTIDE SEQUENCE [LARGE SCALE GENOMIC DNA]</scope>
    <source>
        <strain evidence="2 3">M1-105</strain>
    </source>
</reference>
<dbReference type="InterPro" id="IPR036444">
    <property type="entry name" value="PLipase_A2_dom_sf"/>
</dbReference>
<dbReference type="Gene3D" id="1.20.90.10">
    <property type="entry name" value="Phospholipase A2 domain"/>
    <property type="match status" value="1"/>
</dbReference>